<dbReference type="HAMAP" id="MF_01368">
    <property type="entry name" value="Ribosomal_bL17"/>
    <property type="match status" value="1"/>
</dbReference>
<dbReference type="GO" id="GO:0003735">
    <property type="term" value="F:structural constituent of ribosome"/>
    <property type="evidence" value="ECO:0007669"/>
    <property type="project" value="InterPro"/>
</dbReference>
<proteinExistence type="inferred from homology"/>
<comment type="subunit">
    <text evidence="4">Part of the 50S ribosomal subunit. Contacts protein L32.</text>
</comment>
<dbReference type="InterPro" id="IPR000456">
    <property type="entry name" value="Ribosomal_bL17"/>
</dbReference>
<dbReference type="GO" id="GO:0022625">
    <property type="term" value="C:cytosolic large ribosomal subunit"/>
    <property type="evidence" value="ECO:0007669"/>
    <property type="project" value="TreeGrafter"/>
</dbReference>
<evidence type="ECO:0000313" key="6">
    <source>
        <dbReference type="EMBL" id="OGZ58256.1"/>
    </source>
</evidence>
<dbReference type="NCBIfam" id="TIGR00059">
    <property type="entry name" value="L17"/>
    <property type="match status" value="1"/>
</dbReference>
<accession>A0A1G2H702</accession>
<evidence type="ECO:0000313" key="7">
    <source>
        <dbReference type="Proteomes" id="UP000177932"/>
    </source>
</evidence>
<dbReference type="Pfam" id="PF01196">
    <property type="entry name" value="Ribosomal_L17"/>
    <property type="match status" value="1"/>
</dbReference>
<sequence length="115" mass="13175">MNKQTQGRKFGRERDQRRALLKSLARALILHGKIETTEAKAKELRVFIEPIITGSKANTIHKRRLISKRLGPDTVKKLFSEIREKYSDRKGGYTRITKVGSRRGDSARMAVIELV</sequence>
<evidence type="ECO:0000256" key="4">
    <source>
        <dbReference type="HAMAP-Rule" id="MF_01368"/>
    </source>
</evidence>
<comment type="caution">
    <text evidence="6">The sequence shown here is derived from an EMBL/GenBank/DDBJ whole genome shotgun (WGS) entry which is preliminary data.</text>
</comment>
<name>A0A1G2H702_9BACT</name>
<evidence type="ECO:0000256" key="5">
    <source>
        <dbReference type="RuleBase" id="RU000660"/>
    </source>
</evidence>
<dbReference type="GO" id="GO:0006412">
    <property type="term" value="P:translation"/>
    <property type="evidence" value="ECO:0007669"/>
    <property type="project" value="UniProtKB-UniRule"/>
</dbReference>
<keyword evidence="2 4" id="KW-0689">Ribosomal protein</keyword>
<protein>
    <recommendedName>
        <fullName evidence="4">Large ribosomal subunit protein bL17</fullName>
    </recommendedName>
</protein>
<dbReference type="Gene3D" id="3.90.1030.10">
    <property type="entry name" value="Ribosomal protein L17"/>
    <property type="match status" value="1"/>
</dbReference>
<dbReference type="PANTHER" id="PTHR14413:SF16">
    <property type="entry name" value="LARGE RIBOSOMAL SUBUNIT PROTEIN BL17M"/>
    <property type="match status" value="1"/>
</dbReference>
<dbReference type="AlphaFoldDB" id="A0A1G2H702"/>
<evidence type="ECO:0000256" key="2">
    <source>
        <dbReference type="ARBA" id="ARBA00022980"/>
    </source>
</evidence>
<dbReference type="PANTHER" id="PTHR14413">
    <property type="entry name" value="RIBOSOMAL PROTEIN L17"/>
    <property type="match status" value="1"/>
</dbReference>
<dbReference type="InterPro" id="IPR036373">
    <property type="entry name" value="Ribosomal_bL17_sf"/>
</dbReference>
<gene>
    <name evidence="4" type="primary">rplQ</name>
    <name evidence="6" type="ORF">A2827_02400</name>
</gene>
<evidence type="ECO:0000256" key="1">
    <source>
        <dbReference type="ARBA" id="ARBA00008777"/>
    </source>
</evidence>
<comment type="similarity">
    <text evidence="1 4 5">Belongs to the bacterial ribosomal protein bL17 family.</text>
</comment>
<dbReference type="PROSITE" id="PS01167">
    <property type="entry name" value="RIBOSOMAL_L17"/>
    <property type="match status" value="1"/>
</dbReference>
<organism evidence="6 7">
    <name type="scientific">Candidatus Spechtbacteria bacterium RIFCSPHIGHO2_01_FULL_43_30</name>
    <dbReference type="NCBI Taxonomy" id="1802158"/>
    <lineage>
        <taxon>Bacteria</taxon>
        <taxon>Candidatus Spechtiibacteriota</taxon>
    </lineage>
</organism>
<dbReference type="InterPro" id="IPR047859">
    <property type="entry name" value="Ribosomal_bL17_CS"/>
</dbReference>
<reference evidence="6 7" key="1">
    <citation type="journal article" date="2016" name="Nat. Commun.">
        <title>Thousands of microbial genomes shed light on interconnected biogeochemical processes in an aquifer system.</title>
        <authorList>
            <person name="Anantharaman K."/>
            <person name="Brown C.T."/>
            <person name="Hug L.A."/>
            <person name="Sharon I."/>
            <person name="Castelle C.J."/>
            <person name="Probst A.J."/>
            <person name="Thomas B.C."/>
            <person name="Singh A."/>
            <person name="Wilkins M.J."/>
            <person name="Karaoz U."/>
            <person name="Brodie E.L."/>
            <person name="Williams K.H."/>
            <person name="Hubbard S.S."/>
            <person name="Banfield J.F."/>
        </authorList>
    </citation>
    <scope>NUCLEOTIDE SEQUENCE [LARGE SCALE GENOMIC DNA]</scope>
</reference>
<evidence type="ECO:0000256" key="3">
    <source>
        <dbReference type="ARBA" id="ARBA00023274"/>
    </source>
</evidence>
<dbReference type="STRING" id="1802158.A2827_02400"/>
<dbReference type="EMBL" id="MHOD01000012">
    <property type="protein sequence ID" value="OGZ58256.1"/>
    <property type="molecule type" value="Genomic_DNA"/>
</dbReference>
<dbReference type="SUPFAM" id="SSF64263">
    <property type="entry name" value="Prokaryotic ribosomal protein L17"/>
    <property type="match status" value="1"/>
</dbReference>
<keyword evidence="3 4" id="KW-0687">Ribonucleoprotein</keyword>
<dbReference type="Proteomes" id="UP000177932">
    <property type="component" value="Unassembled WGS sequence"/>
</dbReference>